<name>A0A3G3BYE2_9CAUD</name>
<accession>A0A3G3BYE2</accession>
<sequence>MLSQITVLECVQIEWEKYNYLPFIDRYKLVSLIKRILEN</sequence>
<protein>
    <submittedName>
        <fullName evidence="1">Uncharacterized protein</fullName>
    </submittedName>
</protein>
<organism evidence="1 2">
    <name type="scientific">Klebsiella phage Pylas</name>
    <dbReference type="NCBI Taxonomy" id="2419682"/>
    <lineage>
        <taxon>Viruses</taxon>
        <taxon>Duplodnaviria</taxon>
        <taxon>Heunggongvirae</taxon>
        <taxon>Uroviricota</taxon>
        <taxon>Caudoviricetes</taxon>
        <taxon>Schitoviridae</taxon>
        <taxon>Humphriesvirinae</taxon>
        <taxon>Pylasvirus</taxon>
        <taxon>Pylasvirus pylas</taxon>
    </lineage>
</organism>
<reference evidence="2" key="1">
    <citation type="submission" date="2018-09" db="EMBL/GenBank/DDBJ databases">
        <title>Complete genome of Klebsiella pneumoniae phage Pylas.</title>
        <authorList>
            <person name="Powell J.E."/>
            <person name="Lessor L."/>
            <person name="O'Leary C.J."/>
            <person name="Liu M."/>
        </authorList>
    </citation>
    <scope>NUCLEOTIDE SEQUENCE [LARGE SCALE GENOMIC DNA]</scope>
</reference>
<evidence type="ECO:0000313" key="2">
    <source>
        <dbReference type="Proteomes" id="UP000278488"/>
    </source>
</evidence>
<dbReference type="EMBL" id="MH899585">
    <property type="protein sequence ID" value="AYP69258.1"/>
    <property type="molecule type" value="Genomic_DNA"/>
</dbReference>
<dbReference type="Proteomes" id="UP000278488">
    <property type="component" value="Segment"/>
</dbReference>
<keyword evidence="2" id="KW-1185">Reference proteome</keyword>
<proteinExistence type="predicted"/>
<evidence type="ECO:0000313" key="1">
    <source>
        <dbReference type="EMBL" id="AYP69258.1"/>
    </source>
</evidence>
<gene>
    <name evidence="1" type="ORF">Pylas_004</name>
</gene>